<proteinExistence type="predicted"/>
<name>A0A3G4ZXG4_9VIRU</name>
<reference evidence="1" key="1">
    <citation type="submission" date="2018-10" db="EMBL/GenBank/DDBJ databases">
        <title>Hidden diversity of soil giant viruses.</title>
        <authorList>
            <person name="Schulz F."/>
            <person name="Alteio L."/>
            <person name="Goudeau D."/>
            <person name="Ryan E.M."/>
            <person name="Malmstrom R.R."/>
            <person name="Blanchard J."/>
            <person name="Woyke T."/>
        </authorList>
    </citation>
    <scope>NUCLEOTIDE SEQUENCE</scope>
    <source>
        <strain evidence="1">FNV1</strain>
    </source>
</reference>
<accession>A0A3G4ZXG4</accession>
<evidence type="ECO:0000313" key="1">
    <source>
        <dbReference type="EMBL" id="AYV79595.1"/>
    </source>
</evidence>
<protein>
    <submittedName>
        <fullName evidence="1">Uncharacterized protein</fullName>
    </submittedName>
</protein>
<dbReference type="EMBL" id="MK072156">
    <property type="protein sequence ID" value="AYV79595.1"/>
    <property type="molecule type" value="Genomic_DNA"/>
</dbReference>
<gene>
    <name evidence="1" type="ORF">Faunusvirus25_13</name>
</gene>
<sequence length="47" mass="5653">MKNNECIIKKLIDIDINFAEQFNEYCHENDVNSNLYDCVKTYCIDIY</sequence>
<feature type="non-terminal residue" evidence="1">
    <location>
        <position position="47"/>
    </location>
</feature>
<organism evidence="1">
    <name type="scientific">Faunusvirus sp</name>
    <dbReference type="NCBI Taxonomy" id="2487766"/>
    <lineage>
        <taxon>Viruses</taxon>
        <taxon>Varidnaviria</taxon>
        <taxon>Bamfordvirae</taxon>
        <taxon>Nucleocytoviricota</taxon>
        <taxon>Megaviricetes</taxon>
        <taxon>Imitervirales</taxon>
        <taxon>Mimiviridae</taxon>
    </lineage>
</organism>